<dbReference type="InterPro" id="IPR027417">
    <property type="entry name" value="P-loop_NTPase"/>
</dbReference>
<protein>
    <submittedName>
        <fullName evidence="5">DEAD/DEAH box helicase</fullName>
    </submittedName>
</protein>
<dbReference type="InterPro" id="IPR038718">
    <property type="entry name" value="SNF2-like_sf"/>
</dbReference>
<reference evidence="5 6" key="1">
    <citation type="submission" date="2020-05" db="EMBL/GenBank/DDBJ databases">
        <title>Azospirillum oleiclasticum sp. nov, a nitrogen-fixing and heavy crude oil-emulsifying bacterium isolated from the crude oil of Yumen Oilfield.</title>
        <authorList>
            <person name="Wu D."/>
            <person name="Cai M."/>
            <person name="Zhang X."/>
        </authorList>
    </citation>
    <scope>NUCLEOTIDE SEQUENCE [LARGE SCALE GENOMIC DNA]</scope>
    <source>
        <strain evidence="5 6">ROY-1-1-2</strain>
    </source>
</reference>
<evidence type="ECO:0000313" key="5">
    <source>
        <dbReference type="EMBL" id="NYZ20907.1"/>
    </source>
</evidence>
<dbReference type="GO" id="GO:0004386">
    <property type="term" value="F:helicase activity"/>
    <property type="evidence" value="ECO:0007669"/>
    <property type="project" value="UniProtKB-KW"/>
</dbReference>
<accession>A0ABX2TA21</accession>
<sequence>MTVFLHLAFGGGRLHLWGEAPAAQAAPLPRPRGRRPKGGRAEPTPFDPGAESLDEALDALGIDLPVEPDRLTVWLPTADGRPLASTPVVAEPPEAADAPDLAPWDTTGFALPVEAAIDALCRCGGEPALAPGLFAGADFAYWAVVLRFAGALVGRRAVLPTLVREAGGAVARWLPVLLGRDAQALARLARAMPDAARAAGTAVAPPDTAPMAVLATVLDGFVDALVRGAPGLAPLPASTVAPTVADDRWLAALVGSDPRVRAEATDLADLERRLSAWQRPVAVAAASPVRLCLRLEEPPAPADPGDGDAPSAVAGSVAPWTVRLLVQSHADPSLLLPAAQAWAGNGGAGKGGAGSREYLLQAFAQAGRLWPPLEAALKAGVPDAVETDAAGAVAFLTTAAVALEQAGFGVLLPAWWTGRGTKARISARAKARTPAFEGGAGIGLDELVHFDWEVALGDAVLSRRDLMALAKLKTPLVRVRGQWVLVDPAEIKAAVERLKTQGDAVSARDLLRMALGGATADEPAAVATGGWLAELIDRLTGREPMAELDAPAGLAATLRPYQRRGYSWLAFLRRWGIGACLADDMGLGKTVQTLALLVRDKEEAATERRPRPTALLVCPTSVIGNWQREAARFAPGLSVMVHHGLGRTKGAALRKTCLAHDLVVTSYALLQRDAEALAGVPWTGLVLDEAQNIKNPETRQAKAVCALPPGYRVALTGTPVENNVGDLWGILDALNPGLLGTRAAFKRNFFVPIQVSRDADAIARLKSLTGPFILRRLKSDKTIIADLPDKLEMKVVCTLTKEQASLYQAVVEESLRALEEEDGIRRRGLVLALLARLKQICNHPAQYLGDGSPVGGGRSGKLARLEEMLEEVLAVGERALVFTQFTEMGGMIKAALQDRFGREVPFLHGGVPKAKRDRMVERFQAEDGPAVFLLSLKAGGTGLTLTRASHVFHFDRWWNPAVENQATDRAYRIGQTRMVEVHKFLCAGTLEERIDAMIEAKKGVAEAIVGSGEDWLTELSTADLRALLSLRADAVA</sequence>
<dbReference type="SMART" id="SM00490">
    <property type="entry name" value="HELICc"/>
    <property type="match status" value="1"/>
</dbReference>
<dbReference type="Gene3D" id="3.40.50.300">
    <property type="entry name" value="P-loop containing nucleotide triphosphate hydrolases"/>
    <property type="match status" value="1"/>
</dbReference>
<feature type="domain" description="Helicase C-terminal" evidence="4">
    <location>
        <begin position="864"/>
        <end position="1020"/>
    </location>
</feature>
<dbReference type="RefSeq" id="WP_180282680.1">
    <property type="nucleotide sequence ID" value="NZ_JABFDB010000009.1"/>
</dbReference>
<feature type="region of interest" description="Disordered" evidence="2">
    <location>
        <begin position="23"/>
        <end position="50"/>
    </location>
</feature>
<feature type="domain" description="Helicase ATP-binding" evidence="3">
    <location>
        <begin position="570"/>
        <end position="737"/>
    </location>
</feature>
<comment type="caution">
    <text evidence="5">The sequence shown here is derived from an EMBL/GenBank/DDBJ whole genome shotgun (WGS) entry which is preliminary data.</text>
</comment>
<dbReference type="InterPro" id="IPR022138">
    <property type="entry name" value="DUF3670"/>
</dbReference>
<gene>
    <name evidence="5" type="ORF">HND93_14430</name>
</gene>
<evidence type="ECO:0000256" key="2">
    <source>
        <dbReference type="SAM" id="MobiDB-lite"/>
    </source>
</evidence>
<dbReference type="PROSITE" id="PS51194">
    <property type="entry name" value="HELICASE_CTER"/>
    <property type="match status" value="1"/>
</dbReference>
<keyword evidence="1" id="KW-0378">Hydrolase</keyword>
<dbReference type="SUPFAM" id="SSF52540">
    <property type="entry name" value="P-loop containing nucleoside triphosphate hydrolases"/>
    <property type="match status" value="2"/>
</dbReference>
<evidence type="ECO:0000313" key="6">
    <source>
        <dbReference type="Proteomes" id="UP000584642"/>
    </source>
</evidence>
<dbReference type="Pfam" id="PF00271">
    <property type="entry name" value="Helicase_C"/>
    <property type="match status" value="1"/>
</dbReference>
<evidence type="ECO:0000259" key="4">
    <source>
        <dbReference type="PROSITE" id="PS51194"/>
    </source>
</evidence>
<dbReference type="InterPro" id="IPR000330">
    <property type="entry name" value="SNF2_N"/>
</dbReference>
<dbReference type="PROSITE" id="PS51192">
    <property type="entry name" value="HELICASE_ATP_BIND_1"/>
    <property type="match status" value="1"/>
</dbReference>
<organism evidence="5 6">
    <name type="scientific">Azospirillum oleiclasticum</name>
    <dbReference type="NCBI Taxonomy" id="2735135"/>
    <lineage>
        <taxon>Bacteria</taxon>
        <taxon>Pseudomonadati</taxon>
        <taxon>Pseudomonadota</taxon>
        <taxon>Alphaproteobacteria</taxon>
        <taxon>Rhodospirillales</taxon>
        <taxon>Azospirillaceae</taxon>
        <taxon>Azospirillum</taxon>
    </lineage>
</organism>
<dbReference type="InterPro" id="IPR001650">
    <property type="entry name" value="Helicase_C-like"/>
</dbReference>
<dbReference type="SMART" id="SM00487">
    <property type="entry name" value="DEXDc"/>
    <property type="match status" value="1"/>
</dbReference>
<dbReference type="Proteomes" id="UP000584642">
    <property type="component" value="Unassembled WGS sequence"/>
</dbReference>
<dbReference type="EMBL" id="JABFDB010000009">
    <property type="protein sequence ID" value="NYZ20907.1"/>
    <property type="molecule type" value="Genomic_DNA"/>
</dbReference>
<proteinExistence type="predicted"/>
<keyword evidence="5" id="KW-0067">ATP-binding</keyword>
<dbReference type="CDD" id="cd18012">
    <property type="entry name" value="DEXQc_arch_SWI2_SNF2"/>
    <property type="match status" value="1"/>
</dbReference>
<keyword evidence="5" id="KW-0347">Helicase</keyword>
<dbReference type="Pfam" id="PF00176">
    <property type="entry name" value="SNF2-rel_dom"/>
    <property type="match status" value="1"/>
</dbReference>
<dbReference type="InterPro" id="IPR049730">
    <property type="entry name" value="SNF2/RAD54-like_C"/>
</dbReference>
<evidence type="ECO:0000256" key="1">
    <source>
        <dbReference type="ARBA" id="ARBA00022801"/>
    </source>
</evidence>
<dbReference type="InterPro" id="IPR014001">
    <property type="entry name" value="Helicase_ATP-bd"/>
</dbReference>
<evidence type="ECO:0000259" key="3">
    <source>
        <dbReference type="PROSITE" id="PS51192"/>
    </source>
</evidence>
<keyword evidence="6" id="KW-1185">Reference proteome</keyword>
<dbReference type="CDD" id="cd18793">
    <property type="entry name" value="SF2_C_SNF"/>
    <property type="match status" value="1"/>
</dbReference>
<dbReference type="Pfam" id="PF12419">
    <property type="entry name" value="DUF3670"/>
    <property type="match status" value="1"/>
</dbReference>
<keyword evidence="5" id="KW-0547">Nucleotide-binding</keyword>
<name>A0ABX2TA21_9PROT</name>
<dbReference type="PANTHER" id="PTHR10799">
    <property type="entry name" value="SNF2/RAD54 HELICASE FAMILY"/>
    <property type="match status" value="1"/>
</dbReference>
<dbReference type="Gene3D" id="3.40.50.10810">
    <property type="entry name" value="Tandem AAA-ATPase domain"/>
    <property type="match status" value="1"/>
</dbReference>